<protein>
    <submittedName>
        <fullName evidence="2">Uncharacterized protein</fullName>
    </submittedName>
</protein>
<keyword evidence="1" id="KW-0472">Membrane</keyword>
<evidence type="ECO:0000313" key="2">
    <source>
        <dbReference type="EMBL" id="KYN25789.1"/>
    </source>
</evidence>
<dbReference type="AlphaFoldDB" id="A0A151JJ22"/>
<dbReference type="Proteomes" id="UP000075349">
    <property type="component" value="Unassembled WGS sequence"/>
</dbReference>
<gene>
    <name evidence="2" type="ORF">AUQ44_10480</name>
</gene>
<keyword evidence="1" id="KW-0812">Transmembrane</keyword>
<evidence type="ECO:0000256" key="1">
    <source>
        <dbReference type="SAM" id="Phobius"/>
    </source>
</evidence>
<dbReference type="EMBL" id="LOMK01000001">
    <property type="protein sequence ID" value="KYN25789.1"/>
    <property type="molecule type" value="Genomic_DNA"/>
</dbReference>
<accession>A0A151JJ22</accession>
<organism evidence="2 3">
    <name type="scientific">Vibrio cidicii</name>
    <dbReference type="NCBI Taxonomy" id="1763883"/>
    <lineage>
        <taxon>Bacteria</taxon>
        <taxon>Pseudomonadati</taxon>
        <taxon>Pseudomonadota</taxon>
        <taxon>Gammaproteobacteria</taxon>
        <taxon>Vibrionales</taxon>
        <taxon>Vibrionaceae</taxon>
        <taxon>Vibrio</taxon>
    </lineage>
</organism>
<dbReference type="Pfam" id="PF10795">
    <property type="entry name" value="DUF2607"/>
    <property type="match status" value="1"/>
</dbReference>
<proteinExistence type="predicted"/>
<comment type="caution">
    <text evidence="2">The sequence shown here is derived from an EMBL/GenBank/DDBJ whole genome shotgun (WGS) entry which is preliminary data.</text>
</comment>
<reference evidence="3" key="1">
    <citation type="submission" date="2015-12" db="EMBL/GenBank/DDBJ databases">
        <authorList>
            <person name="Tarr C.L."/>
            <person name="Gladney L.M."/>
        </authorList>
    </citation>
    <scope>NUCLEOTIDE SEQUENCE [LARGE SCALE GENOMIC DNA]</scope>
    <source>
        <strain evidence="3">2756-81</strain>
    </source>
</reference>
<feature type="transmembrane region" description="Helical" evidence="1">
    <location>
        <begin position="34"/>
        <end position="52"/>
    </location>
</feature>
<sequence>MNFFALQLLYCNTLSLVAVNMPGWIRLRHFRFHYTAYLAVVLTLFLSFASLAHQLDFNPEHHLQHHCEQFASASHGLGASLPQHTAVTAATLCSVFIWQSETRAESFSAYLARSPPYLTYC</sequence>
<name>A0A151JJ22_9VIBR</name>
<dbReference type="InterPro" id="IPR019731">
    <property type="entry name" value="DUF2607"/>
</dbReference>
<evidence type="ECO:0000313" key="3">
    <source>
        <dbReference type="Proteomes" id="UP000075349"/>
    </source>
</evidence>
<keyword evidence="1" id="KW-1133">Transmembrane helix</keyword>